<organism evidence="8 9">
    <name type="scientific">Marinomonas transparens</name>
    <dbReference type="NCBI Taxonomy" id="2795388"/>
    <lineage>
        <taxon>Bacteria</taxon>
        <taxon>Pseudomonadati</taxon>
        <taxon>Pseudomonadota</taxon>
        <taxon>Gammaproteobacteria</taxon>
        <taxon>Oceanospirillales</taxon>
        <taxon>Oceanospirillaceae</taxon>
        <taxon>Marinomonas</taxon>
    </lineage>
</organism>
<dbReference type="CDD" id="cd06225">
    <property type="entry name" value="HAMP"/>
    <property type="match status" value="1"/>
</dbReference>
<dbReference type="RefSeq" id="WP_199467482.1">
    <property type="nucleotide sequence ID" value="NZ_JAEMNX010000005.1"/>
</dbReference>
<evidence type="ECO:0000256" key="4">
    <source>
        <dbReference type="PROSITE-ProRule" id="PRU00284"/>
    </source>
</evidence>
<feature type="transmembrane region" description="Helical" evidence="5">
    <location>
        <begin position="326"/>
        <end position="346"/>
    </location>
</feature>
<evidence type="ECO:0000313" key="8">
    <source>
        <dbReference type="EMBL" id="MBJ7537337.1"/>
    </source>
</evidence>
<evidence type="ECO:0000256" key="1">
    <source>
        <dbReference type="ARBA" id="ARBA00004370"/>
    </source>
</evidence>
<accession>A0A934N130</accession>
<evidence type="ECO:0000259" key="7">
    <source>
        <dbReference type="PROSITE" id="PS50885"/>
    </source>
</evidence>
<proteinExistence type="inferred from homology"/>
<feature type="domain" description="HAMP" evidence="7">
    <location>
        <begin position="347"/>
        <end position="401"/>
    </location>
</feature>
<comment type="similarity">
    <text evidence="3">Belongs to the methyl-accepting chemotaxis (MCP) protein family.</text>
</comment>
<evidence type="ECO:0000256" key="3">
    <source>
        <dbReference type="ARBA" id="ARBA00029447"/>
    </source>
</evidence>
<keyword evidence="2 4" id="KW-0807">Transducer</keyword>
<dbReference type="SUPFAM" id="SSF58104">
    <property type="entry name" value="Methyl-accepting chemotaxis protein (MCP) signaling domain"/>
    <property type="match status" value="1"/>
</dbReference>
<evidence type="ECO:0000256" key="2">
    <source>
        <dbReference type="ARBA" id="ARBA00023224"/>
    </source>
</evidence>
<dbReference type="InterPro" id="IPR003660">
    <property type="entry name" value="HAMP_dom"/>
</dbReference>
<dbReference type="Proteomes" id="UP000628710">
    <property type="component" value="Unassembled WGS sequence"/>
</dbReference>
<sequence length="678" mass="75933">MRIHSIRIKVMLPIISLALILAALFVFMIFMSSTQNNAMKIQAEKYFEAISEILNADRDIYQARLAQEKIYTGDGNLQANQQDFDENAQQVFDRFQLYRQYLKDEPADLLKPFESFDTLYNEWIDASTQLSLSAVASIKLSQEFIKLDEKFYVIRNQLDKAGEELGTHTHDMKDKMGADLDLNRYIEAISEVLNADRDLYQARLAQQQILNGVGDVEVNKKRFEENTSQALQRFHSYRTLLMSEPDLISPYKNFDSLFDEWLQESYQILSSPDIGNKTTLPKNFITAEERFGEIRGLLDQAGETVRTYSREMEDRVAEKVTLYQEIAMGIITISFIVALLFGYFIPLRLTQSVENMTDRIREIAEGDGDLTQKINSTAKDELGGLAKEFDGFVERLRSIIENIHKQSSALGPMTGELKNASETTANITLALVNASDSIVSAGHEMNMSNQEMAEVATSTATEATTSSQLTKQGIDAVNISHKAISALIKDIEESLGRAGELEKSSEAIASVLEVIRNIAEQTNLLALNAAIEAARAGEQGRGFAVVADEVRTLATRTQDSTDEIEKMIERLKINVHESSTSTQNSRDNADTTAKNFDEVIRIFDALNQSFDKVQNMAAQTAQATQQQSTVSNEINVNLTSLQEQTDAVKEVSKLINNQSNQISDLYKALDNQVGTFKV</sequence>
<evidence type="ECO:0000256" key="5">
    <source>
        <dbReference type="SAM" id="Phobius"/>
    </source>
</evidence>
<dbReference type="PANTHER" id="PTHR32089">
    <property type="entry name" value="METHYL-ACCEPTING CHEMOTAXIS PROTEIN MCPB"/>
    <property type="match status" value="1"/>
</dbReference>
<keyword evidence="5" id="KW-0472">Membrane</keyword>
<dbReference type="Gene3D" id="6.10.340.10">
    <property type="match status" value="1"/>
</dbReference>
<evidence type="ECO:0000313" key="9">
    <source>
        <dbReference type="Proteomes" id="UP000628710"/>
    </source>
</evidence>
<dbReference type="GO" id="GO:0016020">
    <property type="term" value="C:membrane"/>
    <property type="evidence" value="ECO:0007669"/>
    <property type="project" value="UniProtKB-SubCell"/>
</dbReference>
<dbReference type="FunFam" id="1.10.287.950:FF:000001">
    <property type="entry name" value="Methyl-accepting chemotaxis sensory transducer"/>
    <property type="match status" value="1"/>
</dbReference>
<gene>
    <name evidence="8" type="ORF">I8J31_06540</name>
</gene>
<dbReference type="GO" id="GO:0006935">
    <property type="term" value="P:chemotaxis"/>
    <property type="evidence" value="ECO:0007669"/>
    <property type="project" value="UniProtKB-ARBA"/>
</dbReference>
<dbReference type="AlphaFoldDB" id="A0A934N130"/>
<dbReference type="SMART" id="SM00283">
    <property type="entry name" value="MA"/>
    <property type="match status" value="1"/>
</dbReference>
<dbReference type="PROSITE" id="PS50111">
    <property type="entry name" value="CHEMOTAXIS_TRANSDUC_2"/>
    <property type="match status" value="1"/>
</dbReference>
<dbReference type="InterPro" id="IPR004089">
    <property type="entry name" value="MCPsignal_dom"/>
</dbReference>
<dbReference type="EMBL" id="JAEMNX010000005">
    <property type="protein sequence ID" value="MBJ7537337.1"/>
    <property type="molecule type" value="Genomic_DNA"/>
</dbReference>
<comment type="caution">
    <text evidence="8">The sequence shown here is derived from an EMBL/GenBank/DDBJ whole genome shotgun (WGS) entry which is preliminary data.</text>
</comment>
<reference evidence="8" key="1">
    <citation type="submission" date="2020-12" db="EMBL/GenBank/DDBJ databases">
        <title>Marinomonas arctica sp. nov., a psychrotolerant bacterium isolated from the Arctic.</title>
        <authorList>
            <person name="Zhang Y."/>
        </authorList>
    </citation>
    <scope>NUCLEOTIDE SEQUENCE</scope>
    <source>
        <strain evidence="8">C1424</strain>
    </source>
</reference>
<dbReference type="Pfam" id="PF00015">
    <property type="entry name" value="MCPsignal"/>
    <property type="match status" value="1"/>
</dbReference>
<dbReference type="PANTHER" id="PTHR32089:SF112">
    <property type="entry name" value="LYSOZYME-LIKE PROTEIN-RELATED"/>
    <property type="match status" value="1"/>
</dbReference>
<feature type="domain" description="Methyl-accepting transducer" evidence="6">
    <location>
        <begin position="406"/>
        <end position="642"/>
    </location>
</feature>
<protein>
    <submittedName>
        <fullName evidence="8">Methyl-accepting chemotaxis protein</fullName>
    </submittedName>
</protein>
<dbReference type="GO" id="GO:0007165">
    <property type="term" value="P:signal transduction"/>
    <property type="evidence" value="ECO:0007669"/>
    <property type="project" value="UniProtKB-KW"/>
</dbReference>
<dbReference type="Gene3D" id="1.10.287.950">
    <property type="entry name" value="Methyl-accepting chemotaxis protein"/>
    <property type="match status" value="1"/>
</dbReference>
<keyword evidence="5" id="KW-1133">Transmembrane helix</keyword>
<keyword evidence="5" id="KW-0812">Transmembrane</keyword>
<feature type="transmembrane region" description="Helical" evidence="5">
    <location>
        <begin position="12"/>
        <end position="31"/>
    </location>
</feature>
<evidence type="ECO:0000259" key="6">
    <source>
        <dbReference type="PROSITE" id="PS50111"/>
    </source>
</evidence>
<dbReference type="SMART" id="SM00304">
    <property type="entry name" value="HAMP"/>
    <property type="match status" value="1"/>
</dbReference>
<dbReference type="PROSITE" id="PS50885">
    <property type="entry name" value="HAMP"/>
    <property type="match status" value="1"/>
</dbReference>
<comment type="subcellular location">
    <subcellularLocation>
        <location evidence="1">Membrane</location>
    </subcellularLocation>
</comment>
<dbReference type="Pfam" id="PF00672">
    <property type="entry name" value="HAMP"/>
    <property type="match status" value="1"/>
</dbReference>
<keyword evidence="9" id="KW-1185">Reference proteome</keyword>
<name>A0A934N130_9GAMM</name>